<evidence type="ECO:0000256" key="1">
    <source>
        <dbReference type="SAM" id="Phobius"/>
    </source>
</evidence>
<protein>
    <submittedName>
        <fullName evidence="2">Uncharacterized protein</fullName>
    </submittedName>
</protein>
<evidence type="ECO:0000313" key="3">
    <source>
        <dbReference type="Proteomes" id="UP001215598"/>
    </source>
</evidence>
<keyword evidence="1" id="KW-0472">Membrane</keyword>
<gene>
    <name evidence="2" type="ORF">B0H16DRAFT_1800031</name>
</gene>
<evidence type="ECO:0000313" key="2">
    <source>
        <dbReference type="EMBL" id="KAJ7717199.1"/>
    </source>
</evidence>
<comment type="caution">
    <text evidence="2">The sequence shown here is derived from an EMBL/GenBank/DDBJ whole genome shotgun (WGS) entry which is preliminary data.</text>
</comment>
<keyword evidence="1" id="KW-1133">Transmembrane helix</keyword>
<dbReference type="AlphaFoldDB" id="A0AAD7HCM0"/>
<keyword evidence="3" id="KW-1185">Reference proteome</keyword>
<organism evidence="2 3">
    <name type="scientific">Mycena metata</name>
    <dbReference type="NCBI Taxonomy" id="1033252"/>
    <lineage>
        <taxon>Eukaryota</taxon>
        <taxon>Fungi</taxon>
        <taxon>Dikarya</taxon>
        <taxon>Basidiomycota</taxon>
        <taxon>Agaricomycotina</taxon>
        <taxon>Agaricomycetes</taxon>
        <taxon>Agaricomycetidae</taxon>
        <taxon>Agaricales</taxon>
        <taxon>Marasmiineae</taxon>
        <taxon>Mycenaceae</taxon>
        <taxon>Mycena</taxon>
    </lineage>
</organism>
<accession>A0AAD7HCM0</accession>
<name>A0AAD7HCM0_9AGAR</name>
<dbReference type="Proteomes" id="UP001215598">
    <property type="component" value="Unassembled WGS sequence"/>
</dbReference>
<keyword evidence="1" id="KW-0812">Transmembrane</keyword>
<sequence length="239" mass="26200">MAEAANVSEGWWAGECAETGESSEQVELGWLAGWLAGMWRTGGTAARSDTSPLYAVLGSKVSHIIVKKTTLVYHLKQGESERLHIVAEDREIGCGSIQDLIGKRSPGKYSSSITCQGQEGETGIVKRRSTPLAASSEVQRAQILSSRFQVVGVDERDRRAPDGKIARREVAREGKSQCLMLHRLLPLVWVEQYGGLRKDVLILFFLLLLNGIQFAFLRLCFAGLQQVVVVEETSSSPIA</sequence>
<feature type="transmembrane region" description="Helical" evidence="1">
    <location>
        <begin position="200"/>
        <end position="224"/>
    </location>
</feature>
<proteinExistence type="predicted"/>
<dbReference type="EMBL" id="JARKIB010000280">
    <property type="protein sequence ID" value="KAJ7717199.1"/>
    <property type="molecule type" value="Genomic_DNA"/>
</dbReference>
<reference evidence="2" key="1">
    <citation type="submission" date="2023-03" db="EMBL/GenBank/DDBJ databases">
        <title>Massive genome expansion in bonnet fungi (Mycena s.s.) driven by repeated elements and novel gene families across ecological guilds.</title>
        <authorList>
            <consortium name="Lawrence Berkeley National Laboratory"/>
            <person name="Harder C.B."/>
            <person name="Miyauchi S."/>
            <person name="Viragh M."/>
            <person name="Kuo A."/>
            <person name="Thoen E."/>
            <person name="Andreopoulos B."/>
            <person name="Lu D."/>
            <person name="Skrede I."/>
            <person name="Drula E."/>
            <person name="Henrissat B."/>
            <person name="Morin E."/>
            <person name="Kohler A."/>
            <person name="Barry K."/>
            <person name="LaButti K."/>
            <person name="Morin E."/>
            <person name="Salamov A."/>
            <person name="Lipzen A."/>
            <person name="Mereny Z."/>
            <person name="Hegedus B."/>
            <person name="Baldrian P."/>
            <person name="Stursova M."/>
            <person name="Weitz H."/>
            <person name="Taylor A."/>
            <person name="Grigoriev I.V."/>
            <person name="Nagy L.G."/>
            <person name="Martin F."/>
            <person name="Kauserud H."/>
        </authorList>
    </citation>
    <scope>NUCLEOTIDE SEQUENCE</scope>
    <source>
        <strain evidence="2">CBHHK182m</strain>
    </source>
</reference>